<feature type="region of interest" description="Disordered" evidence="1">
    <location>
        <begin position="1"/>
        <end position="25"/>
    </location>
</feature>
<sequence>MWARLNWAGPHGPSPPWSEAMTDAPQTEDPMVAALLREREGYIGRGMDDRVRQVDEQLALRGHTPPKTEGTTSRSQAPKGRRQRPTETA</sequence>
<reference evidence="2" key="1">
    <citation type="submission" date="2013-09" db="EMBL/GenBank/DDBJ databases">
        <title>Complete nucleotide sequence of Streptomyces linear plasmid pFP3.</title>
        <authorList>
            <person name="Chen Z."/>
            <person name="Fang P."/>
            <person name="Qin Z."/>
        </authorList>
    </citation>
    <scope>NUCLEOTIDE SEQUENCE</scope>
    <source>
        <strain evidence="2">F2</strain>
        <plasmid evidence="2">pFP3</plasmid>
    </source>
</reference>
<geneLocation type="plasmid" evidence="2">
    <name>pFP3</name>
</geneLocation>
<accession>V9QFL2</accession>
<dbReference type="AlphaFoldDB" id="V9QFL2"/>
<organism evidence="2">
    <name type="scientific">Streptomyces sp. F2</name>
    <dbReference type="NCBI Taxonomy" id="317660"/>
    <lineage>
        <taxon>Bacteria</taxon>
        <taxon>Bacillati</taxon>
        <taxon>Actinomycetota</taxon>
        <taxon>Actinomycetes</taxon>
        <taxon>Kitasatosporales</taxon>
        <taxon>Streptomycetaceae</taxon>
        <taxon>Streptomyces</taxon>
    </lineage>
</organism>
<keyword evidence="2" id="KW-0614">Plasmid</keyword>
<name>V9QFL2_9ACTN</name>
<evidence type="ECO:0000313" key="2">
    <source>
        <dbReference type="EMBL" id="AHC28114.1"/>
    </source>
</evidence>
<proteinExistence type="predicted"/>
<dbReference type="EMBL" id="KF652071">
    <property type="protein sequence ID" value="AHC28114.1"/>
    <property type="molecule type" value="Genomic_DNA"/>
</dbReference>
<feature type="region of interest" description="Disordered" evidence="1">
    <location>
        <begin position="55"/>
        <end position="89"/>
    </location>
</feature>
<evidence type="ECO:0000256" key="1">
    <source>
        <dbReference type="SAM" id="MobiDB-lite"/>
    </source>
</evidence>
<gene>
    <name evidence="2" type="ORF">pFP3.12c</name>
</gene>
<protein>
    <submittedName>
        <fullName evidence="2">Uncharacterized protein</fullName>
    </submittedName>
</protein>